<keyword evidence="2" id="KW-1185">Reference proteome</keyword>
<evidence type="ECO:0008006" key="3">
    <source>
        <dbReference type="Google" id="ProtNLM"/>
    </source>
</evidence>
<protein>
    <recommendedName>
        <fullName evidence="3">Acetyltransferase (GNAT) family protein</fullName>
    </recommendedName>
</protein>
<name>A0A317Q8H5_9ENTR</name>
<accession>A0A317Q8H5</accession>
<gene>
    <name evidence="1" type="ORF">DES37_1035</name>
</gene>
<dbReference type="Gene3D" id="3.40.630.30">
    <property type="match status" value="1"/>
</dbReference>
<evidence type="ECO:0000313" key="1">
    <source>
        <dbReference type="EMBL" id="PWW10636.1"/>
    </source>
</evidence>
<proteinExistence type="predicted"/>
<dbReference type="CDD" id="cd04301">
    <property type="entry name" value="NAT_SF"/>
    <property type="match status" value="1"/>
</dbReference>
<reference evidence="1 2" key="1">
    <citation type="submission" date="2018-05" db="EMBL/GenBank/DDBJ databases">
        <title>Genomic Encyclopedia of Type Strains, Phase IV (KMG-IV): sequencing the most valuable type-strain genomes for metagenomic binning, comparative biology and taxonomic classification.</title>
        <authorList>
            <person name="Goeker M."/>
        </authorList>
    </citation>
    <scope>NUCLEOTIDE SEQUENCE [LARGE SCALE GENOMIC DNA]</scope>
    <source>
        <strain evidence="1 2">DSM 19579</strain>
    </source>
</reference>
<dbReference type="Proteomes" id="UP000246744">
    <property type="component" value="Unassembled WGS sequence"/>
</dbReference>
<sequence length="47" mass="5373">MEDIPFWGNREKKDSIYLHSFAVSRNMAGKGIGGEVISFIRDMGRKK</sequence>
<comment type="caution">
    <text evidence="1">The sequence shown here is derived from an EMBL/GenBank/DDBJ whole genome shotgun (WGS) entry which is preliminary data.</text>
</comment>
<dbReference type="AlphaFoldDB" id="A0A317Q8H5"/>
<dbReference type="EMBL" id="QGTS01000003">
    <property type="protein sequence ID" value="PWW10636.1"/>
    <property type="molecule type" value="Genomic_DNA"/>
</dbReference>
<organism evidence="1 2">
    <name type="scientific">Mangrovibacter plantisponsor</name>
    <dbReference type="NCBI Taxonomy" id="451513"/>
    <lineage>
        <taxon>Bacteria</taxon>
        <taxon>Pseudomonadati</taxon>
        <taxon>Pseudomonadota</taxon>
        <taxon>Gammaproteobacteria</taxon>
        <taxon>Enterobacterales</taxon>
        <taxon>Enterobacteriaceae</taxon>
        <taxon>Mangrovibacter</taxon>
    </lineage>
</organism>
<evidence type="ECO:0000313" key="2">
    <source>
        <dbReference type="Proteomes" id="UP000246744"/>
    </source>
</evidence>